<keyword evidence="2" id="KW-0813">Transport</keyword>
<name>A0A3A1WJ94_9HYPH</name>
<dbReference type="OrthoDB" id="6073716at2"/>
<comment type="similarity">
    <text evidence="1">Belongs to the bacterial solute-binding protein 7 family.</text>
</comment>
<keyword evidence="5" id="KW-1185">Reference proteome</keyword>
<dbReference type="PANTHER" id="PTHR33376">
    <property type="match status" value="1"/>
</dbReference>
<evidence type="ECO:0000256" key="1">
    <source>
        <dbReference type="ARBA" id="ARBA00009023"/>
    </source>
</evidence>
<dbReference type="AlphaFoldDB" id="A0A3A1WJ94"/>
<evidence type="ECO:0000256" key="3">
    <source>
        <dbReference type="ARBA" id="ARBA00022729"/>
    </source>
</evidence>
<accession>A0A3A1WJ94</accession>
<dbReference type="EMBL" id="QYRN01000007">
    <property type="protein sequence ID" value="RIX99722.1"/>
    <property type="molecule type" value="Genomic_DNA"/>
</dbReference>
<proteinExistence type="inferred from homology"/>
<gene>
    <name evidence="4" type="ORF">D3218_14765</name>
</gene>
<reference evidence="5" key="1">
    <citation type="submission" date="2018-09" db="EMBL/GenBank/DDBJ databases">
        <authorList>
            <person name="Tuo L."/>
        </authorList>
    </citation>
    <scope>NUCLEOTIDE SEQUENCE [LARGE SCALE GENOMIC DNA]</scope>
    <source>
        <strain evidence="5">M2BS4Y-1</strain>
    </source>
</reference>
<dbReference type="PANTHER" id="PTHR33376:SF7">
    <property type="entry name" value="C4-DICARBOXYLATE-BINDING PROTEIN DCTB"/>
    <property type="match status" value="1"/>
</dbReference>
<sequence>MHGTELTFWEEVTLLRQSVYAAAAAASLLAGPVGAQTLKVAVGKAEGGPEYFALDNFATRVTDATGLKTRVFPMSLLSLSEIPPGVTDGIADVGYVITPYYAKEFAEVNMVAETAMLVSAGTPADYPGAAMAGAITEYIMGCTDCGRGYAAQNQVYLGSAASGDYLLLCTSPLSTLADLSGTKLRAGSGNYSRWAETFGATPVSMPGNEMYEALSQKVVDCTIASAAELTAGGLFDVVRGITVGAPGGVYAGLNTVNMNRGTWEGLDTKQKTAVLHAAAEAQADFVWKTSKDSADNLAAAPGKGIEVMDAAPEVTAKTSEFVKADMATIAAQYTEKYGIKDAEAKLARMPALVEKWKGLTAGMRDDRDALAKLYWDEIFSKIDPETYPAVSN</sequence>
<evidence type="ECO:0000313" key="4">
    <source>
        <dbReference type="EMBL" id="RIX99722.1"/>
    </source>
</evidence>
<keyword evidence="3" id="KW-0732">Signal</keyword>
<dbReference type="Gene3D" id="3.40.190.170">
    <property type="entry name" value="Bacterial extracellular solute-binding protein, family 7"/>
    <property type="match status" value="1"/>
</dbReference>
<dbReference type="InterPro" id="IPR018389">
    <property type="entry name" value="DctP_fam"/>
</dbReference>
<dbReference type="Proteomes" id="UP000265750">
    <property type="component" value="Unassembled WGS sequence"/>
</dbReference>
<dbReference type="GO" id="GO:0055085">
    <property type="term" value="P:transmembrane transport"/>
    <property type="evidence" value="ECO:0007669"/>
    <property type="project" value="InterPro"/>
</dbReference>
<protein>
    <submittedName>
        <fullName evidence="4">ABC transporter substrate-binding protein</fullName>
    </submittedName>
</protein>
<organism evidence="4 5">
    <name type="scientific">Aureimonas flava</name>
    <dbReference type="NCBI Taxonomy" id="2320271"/>
    <lineage>
        <taxon>Bacteria</taxon>
        <taxon>Pseudomonadati</taxon>
        <taxon>Pseudomonadota</taxon>
        <taxon>Alphaproteobacteria</taxon>
        <taxon>Hyphomicrobiales</taxon>
        <taxon>Aurantimonadaceae</taxon>
        <taxon>Aureimonas</taxon>
    </lineage>
</organism>
<evidence type="ECO:0000313" key="5">
    <source>
        <dbReference type="Proteomes" id="UP000265750"/>
    </source>
</evidence>
<dbReference type="Pfam" id="PF03480">
    <property type="entry name" value="DctP"/>
    <property type="match status" value="1"/>
</dbReference>
<dbReference type="InterPro" id="IPR038404">
    <property type="entry name" value="TRAP_DctP_sf"/>
</dbReference>
<dbReference type="NCBIfam" id="NF037995">
    <property type="entry name" value="TRAP_S1"/>
    <property type="match status" value="1"/>
</dbReference>
<evidence type="ECO:0000256" key="2">
    <source>
        <dbReference type="ARBA" id="ARBA00022448"/>
    </source>
</evidence>
<comment type="caution">
    <text evidence="4">The sequence shown here is derived from an EMBL/GenBank/DDBJ whole genome shotgun (WGS) entry which is preliminary data.</text>
</comment>